<sequence>MEIATELPPQLNCRLCGKSGEPLTPCRDKVPGHDFMFLVADGYDVLLGHIKRVFDTTSRLTWNESIKVYIKPTNHVPQKDYVLVPFNSSDMEALFATIWHKARLRKHGHAAFVLLLFVYVARPRAQRLTSLRRTTDKRIQEQLPRVAAFMNENGIEGGPATQRYAAVSQARLPDGAAVEVPDNTTFRQL</sequence>
<name>A0A8S9V6Q8_PHYIN</name>
<organism evidence="1 2">
    <name type="scientific">Phytophthora infestans</name>
    <name type="common">Potato late blight agent</name>
    <name type="synonym">Botrytis infestans</name>
    <dbReference type="NCBI Taxonomy" id="4787"/>
    <lineage>
        <taxon>Eukaryota</taxon>
        <taxon>Sar</taxon>
        <taxon>Stramenopiles</taxon>
        <taxon>Oomycota</taxon>
        <taxon>Peronosporomycetes</taxon>
        <taxon>Peronosporales</taxon>
        <taxon>Peronosporaceae</taxon>
        <taxon>Phytophthora</taxon>
    </lineage>
</organism>
<comment type="caution">
    <text evidence="1">The sequence shown here is derived from an EMBL/GenBank/DDBJ whole genome shotgun (WGS) entry which is preliminary data.</text>
</comment>
<accession>A0A8S9V6Q8</accession>
<dbReference type="Proteomes" id="UP000704712">
    <property type="component" value="Unassembled WGS sequence"/>
</dbReference>
<gene>
    <name evidence="1" type="ORF">GN958_ATG03711</name>
</gene>
<protein>
    <submittedName>
        <fullName evidence="1">Uncharacterized protein</fullName>
    </submittedName>
</protein>
<dbReference type="AlphaFoldDB" id="A0A8S9V6Q8"/>
<proteinExistence type="predicted"/>
<evidence type="ECO:0000313" key="2">
    <source>
        <dbReference type="Proteomes" id="UP000704712"/>
    </source>
</evidence>
<evidence type="ECO:0000313" key="1">
    <source>
        <dbReference type="EMBL" id="KAF4147082.1"/>
    </source>
</evidence>
<reference evidence="1" key="1">
    <citation type="submission" date="2020-03" db="EMBL/GenBank/DDBJ databases">
        <title>Hybrid Assembly of Korean Phytophthora infestans isolates.</title>
        <authorList>
            <person name="Prokchorchik M."/>
            <person name="Lee Y."/>
            <person name="Seo J."/>
            <person name="Cho J.-H."/>
            <person name="Park Y.-E."/>
            <person name="Jang D.-C."/>
            <person name="Im J.-S."/>
            <person name="Choi J.-G."/>
            <person name="Park H.-J."/>
            <person name="Lee G.-B."/>
            <person name="Lee Y.-G."/>
            <person name="Hong S.-Y."/>
            <person name="Cho K."/>
            <person name="Sohn K.H."/>
        </authorList>
    </citation>
    <scope>NUCLEOTIDE SEQUENCE</scope>
    <source>
        <strain evidence="1">KR_2_A2</strain>
    </source>
</reference>
<dbReference type="EMBL" id="JAACNO010000517">
    <property type="protein sequence ID" value="KAF4147082.1"/>
    <property type="molecule type" value="Genomic_DNA"/>
</dbReference>